<evidence type="ECO:0000313" key="4">
    <source>
        <dbReference type="Proteomes" id="UP000215127"/>
    </source>
</evidence>
<dbReference type="Proteomes" id="UP000215127">
    <property type="component" value="Chromosome 8"/>
</dbReference>
<feature type="region of interest" description="Disordered" evidence="1">
    <location>
        <begin position="327"/>
        <end position="362"/>
    </location>
</feature>
<accession>A0A1X7S0R7</accession>
<evidence type="ECO:0000259" key="2">
    <source>
        <dbReference type="Pfam" id="PF00651"/>
    </source>
</evidence>
<organism evidence="3 4">
    <name type="scientific">Zymoseptoria tritici (strain ST99CH_3D7)</name>
    <dbReference type="NCBI Taxonomy" id="1276538"/>
    <lineage>
        <taxon>Eukaryota</taxon>
        <taxon>Fungi</taxon>
        <taxon>Dikarya</taxon>
        <taxon>Ascomycota</taxon>
        <taxon>Pezizomycotina</taxon>
        <taxon>Dothideomycetes</taxon>
        <taxon>Dothideomycetidae</taxon>
        <taxon>Mycosphaerellales</taxon>
        <taxon>Mycosphaerellaceae</taxon>
        <taxon>Zymoseptoria</taxon>
    </lineage>
</organism>
<dbReference type="CDD" id="cd18186">
    <property type="entry name" value="BTB_POZ_ZBTB_KLHL-like"/>
    <property type="match status" value="1"/>
</dbReference>
<name>A0A1X7S0R7_ZYMT9</name>
<feature type="region of interest" description="Disordered" evidence="1">
    <location>
        <begin position="377"/>
        <end position="409"/>
    </location>
</feature>
<dbReference type="SUPFAM" id="SSF54695">
    <property type="entry name" value="POZ domain"/>
    <property type="match status" value="1"/>
</dbReference>
<dbReference type="Gene3D" id="3.30.710.10">
    <property type="entry name" value="Potassium Channel Kv1.1, Chain A"/>
    <property type="match status" value="1"/>
</dbReference>
<dbReference type="InterPro" id="IPR000210">
    <property type="entry name" value="BTB/POZ_dom"/>
</dbReference>
<dbReference type="EMBL" id="LT853699">
    <property type="protein sequence ID" value="SMQ53140.1"/>
    <property type="molecule type" value="Genomic_DNA"/>
</dbReference>
<proteinExistence type="predicted"/>
<feature type="compositionally biased region" description="Low complexity" evidence="1">
    <location>
        <begin position="333"/>
        <end position="349"/>
    </location>
</feature>
<feature type="domain" description="BTB" evidence="2">
    <location>
        <begin position="498"/>
        <end position="560"/>
    </location>
</feature>
<sequence length="594" mass="67564">MAENIERSSSPLAEPSPIVVRRTRASTTSSISPRKLAAASSKPEAEVMFVDAPKAELDHRLYDTDRIRVAYDFARKRLQDDHGNARKLTRRTRLAFLLHQGHCLEALQEGITEECQIQIQTFETVMDYEVWLKAVLPPFLRDMVADLANMKWNQSLANAADFVKIRCAELRDKSRVQKTPGFELLSGKNQWTEIWTNYVAEAEIHKEYGYTRKDQTTTYRAVNDACHYAQLDLPSTLICIRTYAQRNGAFHNNVDADIINTHFTKVAKTLHMTIQDLYSCVPVERMEEGLELRRWFYDLKDEWFVCDDLNDPESWLATPALMKVRDDMRRSGTKSAPSTPTKPSASQPSRSPHTKKVSSQRSAAQLKYLQTEISAPPHYRLPTLEQMPPAHDYTPAKRDVSENANPSDRPLKRFRVESWASVVIRKTEVHEKFQDLEKAEDVLAQATKSLAAQVEEVKAKRTALAKAKTELGNAAADMLNTMDRLEKLASSFIDDDLVFIELDDGGRFKMQRAILCDISIYFRCALRGQFQETRTKILRIPGCTSGAFKLFLYWICNSELPDLATAMRSHTSQKPVTWRTRASFTSPSSGSPAT</sequence>
<dbReference type="AlphaFoldDB" id="A0A1X7S0R7"/>
<gene>
    <name evidence="3" type="ORF">ZT3D7_G8293</name>
</gene>
<dbReference type="InterPro" id="IPR011333">
    <property type="entry name" value="SKP1/BTB/POZ_sf"/>
</dbReference>
<reference evidence="3 4" key="1">
    <citation type="submission" date="2016-06" db="EMBL/GenBank/DDBJ databases">
        <authorList>
            <person name="Kjaerup R.B."/>
            <person name="Dalgaard T.S."/>
            <person name="Juul-Madsen H.R."/>
        </authorList>
    </citation>
    <scope>NUCLEOTIDE SEQUENCE [LARGE SCALE GENOMIC DNA]</scope>
</reference>
<evidence type="ECO:0000313" key="3">
    <source>
        <dbReference type="EMBL" id="SMQ53140.1"/>
    </source>
</evidence>
<feature type="region of interest" description="Disordered" evidence="1">
    <location>
        <begin position="1"/>
        <end position="37"/>
    </location>
</feature>
<protein>
    <recommendedName>
        <fullName evidence="2">BTB domain-containing protein</fullName>
    </recommendedName>
</protein>
<dbReference type="Pfam" id="PF00651">
    <property type="entry name" value="BTB"/>
    <property type="match status" value="1"/>
</dbReference>
<evidence type="ECO:0000256" key="1">
    <source>
        <dbReference type="SAM" id="MobiDB-lite"/>
    </source>
</evidence>
<keyword evidence="4" id="KW-1185">Reference proteome</keyword>